<dbReference type="GO" id="GO:0003700">
    <property type="term" value="F:DNA-binding transcription factor activity"/>
    <property type="evidence" value="ECO:0007669"/>
    <property type="project" value="InterPro"/>
</dbReference>
<dbReference type="SUPFAM" id="SSF46785">
    <property type="entry name" value="Winged helix' DNA-binding domain"/>
    <property type="match status" value="1"/>
</dbReference>
<reference evidence="2 3" key="1">
    <citation type="submission" date="2020-06" db="EMBL/GenBank/DDBJ databases">
        <authorList>
            <person name="Jo H."/>
        </authorList>
    </citation>
    <scope>NUCLEOTIDE SEQUENCE [LARGE SCALE GENOMIC DNA]</scope>
    <source>
        <strain evidence="2 3">I46</strain>
    </source>
</reference>
<evidence type="ECO:0000313" key="3">
    <source>
        <dbReference type="Proteomes" id="UP000509638"/>
    </source>
</evidence>
<dbReference type="PANTHER" id="PTHR33164:SF43">
    <property type="entry name" value="HTH-TYPE TRANSCRIPTIONAL REPRESSOR YETL"/>
    <property type="match status" value="1"/>
</dbReference>
<dbReference type="AlphaFoldDB" id="A0A7D5F5L7"/>
<accession>A0A7D5F5L7</accession>
<dbReference type="InterPro" id="IPR036390">
    <property type="entry name" value="WH_DNA-bd_sf"/>
</dbReference>
<dbReference type="GO" id="GO:0006950">
    <property type="term" value="P:response to stress"/>
    <property type="evidence" value="ECO:0007669"/>
    <property type="project" value="TreeGrafter"/>
</dbReference>
<evidence type="ECO:0000313" key="2">
    <source>
        <dbReference type="EMBL" id="QLD12287.1"/>
    </source>
</evidence>
<organism evidence="2 3">
    <name type="scientific">Microbacterium oleivorans</name>
    <dbReference type="NCBI Taxonomy" id="273677"/>
    <lineage>
        <taxon>Bacteria</taxon>
        <taxon>Bacillati</taxon>
        <taxon>Actinomycetota</taxon>
        <taxon>Actinomycetes</taxon>
        <taxon>Micrococcales</taxon>
        <taxon>Microbacteriaceae</taxon>
        <taxon>Microbacterium</taxon>
    </lineage>
</organism>
<dbReference type="Gene3D" id="1.10.10.10">
    <property type="entry name" value="Winged helix-like DNA-binding domain superfamily/Winged helix DNA-binding domain"/>
    <property type="match status" value="1"/>
</dbReference>
<dbReference type="InterPro" id="IPR039422">
    <property type="entry name" value="MarR/SlyA-like"/>
</dbReference>
<dbReference type="InterPro" id="IPR036388">
    <property type="entry name" value="WH-like_DNA-bd_sf"/>
</dbReference>
<dbReference type="Proteomes" id="UP000509638">
    <property type="component" value="Chromosome"/>
</dbReference>
<name>A0A7D5F5L7_9MICO</name>
<dbReference type="PROSITE" id="PS50995">
    <property type="entry name" value="HTH_MARR_2"/>
    <property type="match status" value="1"/>
</dbReference>
<dbReference type="SMART" id="SM00347">
    <property type="entry name" value="HTH_MARR"/>
    <property type="match status" value="1"/>
</dbReference>
<dbReference type="PRINTS" id="PR00598">
    <property type="entry name" value="HTHMARR"/>
</dbReference>
<dbReference type="EMBL" id="CP058316">
    <property type="protein sequence ID" value="QLD12287.1"/>
    <property type="molecule type" value="Genomic_DNA"/>
</dbReference>
<gene>
    <name evidence="2" type="ORF">HW566_11185</name>
</gene>
<evidence type="ECO:0000259" key="1">
    <source>
        <dbReference type="PROSITE" id="PS50995"/>
    </source>
</evidence>
<dbReference type="RefSeq" id="WP_178012914.1">
    <property type="nucleotide sequence ID" value="NZ_CP058316.1"/>
</dbReference>
<dbReference type="InterPro" id="IPR000835">
    <property type="entry name" value="HTH_MarR-typ"/>
</dbReference>
<feature type="domain" description="HTH marR-type" evidence="1">
    <location>
        <begin position="1"/>
        <end position="146"/>
    </location>
</feature>
<dbReference type="Pfam" id="PF01047">
    <property type="entry name" value="MarR"/>
    <property type="match status" value="1"/>
</dbReference>
<proteinExistence type="predicted"/>
<sequence length="151" mass="16642">MTLQGETSSASAVLDALWAYEAAEGAIRLRLRDSMLVCENDLLALEKLIEAQDREVALTPSNITRELGISSASTTAMLDRLERSGYLRREPHPSDRRKVFVTLGDRPMEGLRRSGSEVQHRVEDVIADMPAGSASVLVDFLSRMRRAAEAA</sequence>
<dbReference type="PANTHER" id="PTHR33164">
    <property type="entry name" value="TRANSCRIPTIONAL REGULATOR, MARR FAMILY"/>
    <property type="match status" value="1"/>
</dbReference>
<protein>
    <submittedName>
        <fullName evidence="2">MarR family transcriptional regulator</fullName>
    </submittedName>
</protein>